<evidence type="ECO:0000313" key="3">
    <source>
        <dbReference type="Proteomes" id="UP001259803"/>
    </source>
</evidence>
<dbReference type="Proteomes" id="UP001259803">
    <property type="component" value="Unassembled WGS sequence"/>
</dbReference>
<feature type="compositionally biased region" description="Basic and acidic residues" evidence="1">
    <location>
        <begin position="1"/>
        <end position="11"/>
    </location>
</feature>
<accession>A0ABU2ZK84</accession>
<evidence type="ECO:0000313" key="2">
    <source>
        <dbReference type="EMBL" id="MDT0577010.1"/>
    </source>
</evidence>
<comment type="caution">
    <text evidence="2">The sequence shown here is derived from an EMBL/GenBank/DDBJ whole genome shotgun (WGS) entry which is preliminary data.</text>
</comment>
<protein>
    <submittedName>
        <fullName evidence="2">RiPP</fullName>
    </submittedName>
</protein>
<keyword evidence="3" id="KW-1185">Reference proteome</keyword>
<dbReference type="RefSeq" id="WP_311341585.1">
    <property type="nucleotide sequence ID" value="NZ_JAVRHS010000015.1"/>
</dbReference>
<proteinExistence type="predicted"/>
<reference evidence="2 3" key="1">
    <citation type="submission" date="2023-09" db="EMBL/GenBank/DDBJ databases">
        <authorList>
            <person name="Rey-Velasco X."/>
        </authorList>
    </citation>
    <scope>NUCLEOTIDE SEQUENCE [LARGE SCALE GENOMIC DNA]</scope>
    <source>
        <strain evidence="2 3">F390</strain>
    </source>
</reference>
<gene>
    <name evidence="2" type="ORF">RM533_12615</name>
</gene>
<sequence length="46" mass="4991">MTKATYERPEMTDLGSFESMTQSAVKGSMLDMNEPAGTPVSDLTFS</sequence>
<evidence type="ECO:0000256" key="1">
    <source>
        <dbReference type="SAM" id="MobiDB-lite"/>
    </source>
</evidence>
<dbReference type="EMBL" id="JAVRHS010000015">
    <property type="protein sequence ID" value="MDT0577010.1"/>
    <property type="molecule type" value="Genomic_DNA"/>
</dbReference>
<feature type="region of interest" description="Disordered" evidence="1">
    <location>
        <begin position="1"/>
        <end position="46"/>
    </location>
</feature>
<organism evidence="2 3">
    <name type="scientific">Croceicoccus esteveae</name>
    <dbReference type="NCBI Taxonomy" id="3075597"/>
    <lineage>
        <taxon>Bacteria</taxon>
        <taxon>Pseudomonadati</taxon>
        <taxon>Pseudomonadota</taxon>
        <taxon>Alphaproteobacteria</taxon>
        <taxon>Sphingomonadales</taxon>
        <taxon>Erythrobacteraceae</taxon>
        <taxon>Croceicoccus</taxon>
    </lineage>
</organism>
<name>A0ABU2ZK84_9SPHN</name>